<gene>
    <name evidence="1" type="ORF">SAMN04490355_105433</name>
</gene>
<sequence length="186" mass="19520">MGKIFDKTTVKEKQELSQRFGEEAYKLVHVISEKNGWAEGSIEKIALHAFVGGLMSGLGGGDVLAGATGAGFNEAIQGELSKIQDPALHQWASVFVGVVAAKAVGGDAQTGGSTAASGTKNNDYAEGLNNPLIGLVVGGLAYLSSLVFPKNYNDSNSVLYKKQQPFAHYYGIVGQFQSIDLIGKPV</sequence>
<reference evidence="2" key="1">
    <citation type="submission" date="2016-10" db="EMBL/GenBank/DDBJ databases">
        <authorList>
            <person name="Varghese N."/>
            <person name="Submissions S."/>
        </authorList>
    </citation>
    <scope>NUCLEOTIDE SEQUENCE [LARGE SCALE GENOMIC DNA]</scope>
    <source>
        <strain evidence="2">DSM 13327</strain>
    </source>
</reference>
<dbReference type="AlphaFoldDB" id="A0A1I4NY02"/>
<dbReference type="STRING" id="1123291.SAMN04490355_105433"/>
<keyword evidence="2" id="KW-1185">Reference proteome</keyword>
<protein>
    <submittedName>
        <fullName evidence="1">Possible hemagglutinin</fullName>
    </submittedName>
</protein>
<dbReference type="EMBL" id="FOTS01000054">
    <property type="protein sequence ID" value="SFM20411.1"/>
    <property type="molecule type" value="Genomic_DNA"/>
</dbReference>
<dbReference type="Proteomes" id="UP000199520">
    <property type="component" value="Unassembled WGS sequence"/>
</dbReference>
<accession>A0A1I4NY02</accession>
<proteinExistence type="predicted"/>
<evidence type="ECO:0000313" key="2">
    <source>
        <dbReference type="Proteomes" id="UP000199520"/>
    </source>
</evidence>
<name>A0A1I4NY02_9FIRM</name>
<evidence type="ECO:0000313" key="1">
    <source>
        <dbReference type="EMBL" id="SFM20411.1"/>
    </source>
</evidence>
<organism evidence="1 2">
    <name type="scientific">Pelosinus propionicus DSM 13327</name>
    <dbReference type="NCBI Taxonomy" id="1123291"/>
    <lineage>
        <taxon>Bacteria</taxon>
        <taxon>Bacillati</taxon>
        <taxon>Bacillota</taxon>
        <taxon>Negativicutes</taxon>
        <taxon>Selenomonadales</taxon>
        <taxon>Sporomusaceae</taxon>
        <taxon>Pelosinus</taxon>
    </lineage>
</organism>